<dbReference type="KEGG" id="scj:SCANT_v1c07150"/>
<dbReference type="EMBL" id="CP012622">
    <property type="protein sequence ID" value="ALD66621.1"/>
    <property type="molecule type" value="Genomic_DNA"/>
</dbReference>
<proteinExistence type="predicted"/>
<name>A0A0M4JT15_9MOLU</name>
<feature type="compositionally biased region" description="Basic and acidic residues" evidence="1">
    <location>
        <begin position="214"/>
        <end position="224"/>
    </location>
</feature>
<accession>A0A0M4JT15</accession>
<protein>
    <submittedName>
        <fullName evidence="2">Uncharacterized protein</fullName>
    </submittedName>
</protein>
<feature type="region of interest" description="Disordered" evidence="1">
    <location>
        <begin position="139"/>
        <end position="193"/>
    </location>
</feature>
<reference evidence="2 3" key="1">
    <citation type="journal article" date="2015" name="Genome Announc.">
        <title>Complete Genome Sequence of Spiroplasma cantharicola CC-1T (DSM 21588), a Bacterium Isolated from Soldier Beetle (Cantharis carolinus).</title>
        <authorList>
            <person name="Lo W.S."/>
            <person name="Liu P.Y."/>
            <person name="Kuo C.H."/>
        </authorList>
    </citation>
    <scope>NUCLEOTIDE SEQUENCE [LARGE SCALE GENOMIC DNA]</scope>
    <source>
        <strain evidence="2 3">CC-1</strain>
    </source>
</reference>
<dbReference type="STRING" id="362837.SCANT_v1c07150"/>
<gene>
    <name evidence="2" type="ORF">SCANT_v1c07150</name>
</gene>
<feature type="compositionally biased region" description="Basic and acidic residues" evidence="1">
    <location>
        <begin position="172"/>
        <end position="193"/>
    </location>
</feature>
<evidence type="ECO:0000313" key="2">
    <source>
        <dbReference type="EMBL" id="ALD66621.1"/>
    </source>
</evidence>
<feature type="compositionally biased region" description="Basic and acidic residues" evidence="1">
    <location>
        <begin position="231"/>
        <end position="241"/>
    </location>
</feature>
<feature type="region of interest" description="Disordered" evidence="1">
    <location>
        <begin position="214"/>
        <end position="241"/>
    </location>
</feature>
<evidence type="ECO:0000256" key="1">
    <source>
        <dbReference type="SAM" id="MobiDB-lite"/>
    </source>
</evidence>
<feature type="compositionally biased region" description="Acidic residues" evidence="1">
    <location>
        <begin position="141"/>
        <end position="171"/>
    </location>
</feature>
<organism evidence="2 3">
    <name type="scientific">Spiroplasma cantharicola</name>
    <dbReference type="NCBI Taxonomy" id="362837"/>
    <lineage>
        <taxon>Bacteria</taxon>
        <taxon>Bacillati</taxon>
        <taxon>Mycoplasmatota</taxon>
        <taxon>Mollicutes</taxon>
        <taxon>Entomoplasmatales</taxon>
        <taxon>Spiroplasmataceae</taxon>
        <taxon>Spiroplasma</taxon>
    </lineage>
</organism>
<keyword evidence="3" id="KW-1185">Reference proteome</keyword>
<dbReference type="RefSeq" id="WP_053946374.1">
    <property type="nucleotide sequence ID" value="NZ_CP012622.1"/>
</dbReference>
<dbReference type="Proteomes" id="UP000063919">
    <property type="component" value="Chromosome"/>
</dbReference>
<dbReference type="AlphaFoldDB" id="A0A0M4JT15"/>
<dbReference type="PATRIC" id="fig|362837.3.peg.731"/>
<evidence type="ECO:0000313" key="3">
    <source>
        <dbReference type="Proteomes" id="UP000063919"/>
    </source>
</evidence>
<sequence>MYIINFINGSYCVINTLSNLLVAKFIKLEDATNFVQAANTINFGFPNNINKFYNPPTTVVTPIPKSQNRVRRVYNCCSHGQCNLNHNNVNNTMAIPQDMSKENKELQEKLKDLNNKINSVIEEKTAILNENEILKSIIVNSDDEEEEEILEEEETVEEEDETFDDDDEEEESKSQNEESIKEESEVDKNKIDEKIIASQQSQVELDEAEKAYLNRQNIDEPKSKKELKRLKKEEKNLRKGK</sequence>